<protein>
    <submittedName>
        <fullName evidence="1">Uncharacterized protein</fullName>
    </submittedName>
</protein>
<dbReference type="InterPro" id="IPR032675">
    <property type="entry name" value="LRR_dom_sf"/>
</dbReference>
<sequence length="429" mass="47964">MSASEENLAPEIQYMVVGVLVAEFERLSNPIWSREHKADIYCVLSTLLSVRLTCRGFSQAGIIKAAVFKEVTLQATRLSFNCLRPSSLLSIAPFVRKTSFLPTPFSTSLDLKGFTRALEILSQHESDLPVRGRKHVEGHWGAIPTTESEVAAAFGNHRGKARVDEYIMNSGELHPLDPSEDSGAGDGQMFTTAIQCLESSCMDINAIFIHRTLAQHFSITPPPSWNLLDLSRLETLKFPDLVIEEHDNEYDLMERDAAAEFCLTSLLQKPLPNLRELSVDRYVPFPRLTLPSLSPITLPRLRTLTLGGILLGIEHLTDIVTSCTALREVSLRDCHPQGPDGLRLEDPTNEEWQPLFNALSHHPTLRRFTIAERWDARNNEGEIVSPYMLNNVGVETYRVMLQTGMSAGWDEDAGGIWDAALQVYLAQQQ</sequence>
<dbReference type="Gene3D" id="3.80.10.10">
    <property type="entry name" value="Ribonuclease Inhibitor"/>
    <property type="match status" value="1"/>
</dbReference>
<proteinExistence type="predicted"/>
<comment type="caution">
    <text evidence="1">The sequence shown here is derived from an EMBL/GenBank/DDBJ whole genome shotgun (WGS) entry which is preliminary data.</text>
</comment>
<dbReference type="AlphaFoldDB" id="A0A178ZKS7"/>
<dbReference type="RefSeq" id="XP_018693639.1">
    <property type="nucleotide sequence ID" value="XM_018836786.1"/>
</dbReference>
<dbReference type="EMBL" id="LVYI01000004">
    <property type="protein sequence ID" value="OAP60272.1"/>
    <property type="molecule type" value="Genomic_DNA"/>
</dbReference>
<name>A0A178ZKS7_9EURO</name>
<dbReference type="SUPFAM" id="SSF52047">
    <property type="entry name" value="RNI-like"/>
    <property type="match status" value="1"/>
</dbReference>
<dbReference type="GeneID" id="30009442"/>
<dbReference type="Proteomes" id="UP000078343">
    <property type="component" value="Unassembled WGS sequence"/>
</dbReference>
<accession>A0A178ZKS7</accession>
<keyword evidence="2" id="KW-1185">Reference proteome</keyword>
<organism evidence="1 2">
    <name type="scientific">Fonsecaea erecta</name>
    <dbReference type="NCBI Taxonomy" id="1367422"/>
    <lineage>
        <taxon>Eukaryota</taxon>
        <taxon>Fungi</taxon>
        <taxon>Dikarya</taxon>
        <taxon>Ascomycota</taxon>
        <taxon>Pezizomycotina</taxon>
        <taxon>Eurotiomycetes</taxon>
        <taxon>Chaetothyriomycetidae</taxon>
        <taxon>Chaetothyriales</taxon>
        <taxon>Herpotrichiellaceae</taxon>
        <taxon>Fonsecaea</taxon>
    </lineage>
</organism>
<dbReference type="OrthoDB" id="4132811at2759"/>
<evidence type="ECO:0000313" key="1">
    <source>
        <dbReference type="EMBL" id="OAP60272.1"/>
    </source>
</evidence>
<gene>
    <name evidence="1" type="ORF">AYL99_05274</name>
</gene>
<reference evidence="1 2" key="1">
    <citation type="submission" date="2016-04" db="EMBL/GenBank/DDBJ databases">
        <title>Draft genome of Fonsecaea erecta CBS 125763.</title>
        <authorList>
            <person name="Weiss V.A."/>
            <person name="Vicente V.A."/>
            <person name="Raittz R.T."/>
            <person name="Moreno L.F."/>
            <person name="De Souza E.M."/>
            <person name="Pedrosa F.O."/>
            <person name="Steffens M.B."/>
            <person name="Faoro H."/>
            <person name="Tadra-Sfeir M.Z."/>
            <person name="Najafzadeh M.J."/>
            <person name="Felipe M.S."/>
            <person name="Teixeira M."/>
            <person name="Sun J."/>
            <person name="Xi L."/>
            <person name="Gomes R."/>
            <person name="De Azevedo C.M."/>
            <person name="Salgado C.G."/>
            <person name="Da Silva M.B."/>
            <person name="Nascimento M.F."/>
            <person name="Queiroz-Telles F."/>
            <person name="Attili D.S."/>
            <person name="Gorbushina A."/>
        </authorList>
    </citation>
    <scope>NUCLEOTIDE SEQUENCE [LARGE SCALE GENOMIC DNA]</scope>
    <source>
        <strain evidence="1 2">CBS 125763</strain>
    </source>
</reference>
<evidence type="ECO:0000313" key="2">
    <source>
        <dbReference type="Proteomes" id="UP000078343"/>
    </source>
</evidence>